<dbReference type="PANTHER" id="PTHR22950">
    <property type="entry name" value="AMINO ACID TRANSPORTER"/>
    <property type="match status" value="1"/>
</dbReference>
<protein>
    <submittedName>
        <fullName evidence="7">Solute carrier 38 member</fullName>
    </submittedName>
</protein>
<feature type="transmembrane region" description="Helical" evidence="5">
    <location>
        <begin position="503"/>
        <end position="526"/>
    </location>
</feature>
<feature type="transmembrane region" description="Helical" evidence="5">
    <location>
        <begin position="592"/>
        <end position="611"/>
    </location>
</feature>
<feature type="transmembrane region" description="Helical" evidence="5">
    <location>
        <begin position="547"/>
        <end position="572"/>
    </location>
</feature>
<feature type="transmembrane region" description="Helical" evidence="5">
    <location>
        <begin position="631"/>
        <end position="650"/>
    </location>
</feature>
<evidence type="ECO:0000256" key="4">
    <source>
        <dbReference type="ARBA" id="ARBA00023136"/>
    </source>
</evidence>
<keyword evidence="4 5" id="KW-0472">Membrane</keyword>
<proteinExistence type="predicted"/>
<comment type="subcellular location">
    <subcellularLocation>
        <location evidence="1">Membrane</location>
        <topology evidence="1">Multi-pass membrane protein</topology>
    </subcellularLocation>
</comment>
<feature type="transmembrane region" description="Helical" evidence="5">
    <location>
        <begin position="349"/>
        <end position="371"/>
    </location>
</feature>
<feature type="transmembrane region" description="Helical" evidence="5">
    <location>
        <begin position="394"/>
        <end position="415"/>
    </location>
</feature>
<dbReference type="OrthoDB" id="438545at2759"/>
<evidence type="ECO:0000256" key="3">
    <source>
        <dbReference type="ARBA" id="ARBA00022989"/>
    </source>
</evidence>
<evidence type="ECO:0000313" key="7">
    <source>
        <dbReference type="EMBL" id="KAF4686384.1"/>
    </source>
</evidence>
<feature type="transmembrane region" description="Helical" evidence="5">
    <location>
        <begin position="225"/>
        <end position="246"/>
    </location>
</feature>
<feature type="domain" description="Amino acid transporter transmembrane" evidence="6">
    <location>
        <begin position="319"/>
        <end position="713"/>
    </location>
</feature>
<evidence type="ECO:0000256" key="5">
    <source>
        <dbReference type="SAM" id="Phobius"/>
    </source>
</evidence>
<feature type="transmembrane region" description="Helical" evidence="5">
    <location>
        <begin position="152"/>
        <end position="175"/>
    </location>
</feature>
<keyword evidence="3 5" id="KW-1133">Transmembrane helix</keyword>
<feature type="transmembrane region" description="Helical" evidence="5">
    <location>
        <begin position="470"/>
        <end position="491"/>
    </location>
</feature>
<evidence type="ECO:0000256" key="2">
    <source>
        <dbReference type="ARBA" id="ARBA00022692"/>
    </source>
</evidence>
<dbReference type="Pfam" id="PF01490">
    <property type="entry name" value="Aa_trans"/>
    <property type="match status" value="1"/>
</dbReference>
<keyword evidence="2 5" id="KW-0812">Transmembrane</keyword>
<evidence type="ECO:0000313" key="8">
    <source>
        <dbReference type="Proteomes" id="UP000541610"/>
    </source>
</evidence>
<accession>A0A7J6NR91</accession>
<name>A0A7J6NR91_PEROL</name>
<dbReference type="GO" id="GO:0016020">
    <property type="term" value="C:membrane"/>
    <property type="evidence" value="ECO:0007669"/>
    <property type="project" value="UniProtKB-SubCell"/>
</dbReference>
<dbReference type="EMBL" id="JABANP010000224">
    <property type="protein sequence ID" value="KAF4686384.1"/>
    <property type="molecule type" value="Genomic_DNA"/>
</dbReference>
<sequence length="722" mass="79603">MVLGLSKGSSLLLLTVEVFTAAGLALGSIFMSTWRVGAGSQYLSGSYVGDIDKNDDQVDDGRLPSGVAVGFPSRLYGLVYVVGNRRQSWLELAESTCDRWETFDASQPLFADAPPCVGKSTGVEKCTRDFNTHLADRCIMYKRMLMLSWCEYLIIATSTGIQILIGIALLTTSLLKYKHYYVVMLSFSGVLEWCGIVGYFIISWISFNRLAKTATFPYPTISFAFLVNLLACMIITWAVAHLVMLIRSIRPSDEKKRGRHGLLDTEGSVRDELDAVSHGVAPLNDGLKPQMSGASETSIPMEEMKPKKETWASRTFAPGSSFTATIAVIKATLGGAILSNTYEMAIGGYVSAITLLIFMAVLNVLSLDMIVKTVEKTGKRSYATIIEYLYGRKILYVFQIAMVVFCLGSSASYLVTVVDSLAPLFNQLTINEPHAWYHIMLTSRYYLSLIMLGIVMYPICLVKSLGSLRYLTIVSILGIFWLAVVALYLLGSNGISENFDRGHAYAPVSWITCIEGVTTYIFGYCNQANMPEIYMEMNPRSPKKLRWVAIWSAIVSTAVYLVIAIPFLLVFGSDAKSSVLINMADWIPQGDVVVIIGFIWTGISFIGTYPFMVYPVRVALINTFQPKRADFWGVVVVTIAVIISYLIDIALPDVSILMGIVGAIAGSILCFIAPGYFCISTSKSKKFFARENWLYAAFVILGCITLVGGTAISVYQILEFFQ</sequence>
<reference evidence="7 8" key="1">
    <citation type="submission" date="2020-04" db="EMBL/GenBank/DDBJ databases">
        <title>Perkinsus olseni comparative genomics.</title>
        <authorList>
            <person name="Bogema D.R."/>
        </authorList>
    </citation>
    <scope>NUCLEOTIDE SEQUENCE [LARGE SCALE GENOMIC DNA]</scope>
    <source>
        <strain evidence="7">00978-12</strain>
    </source>
</reference>
<dbReference type="Proteomes" id="UP000541610">
    <property type="component" value="Unassembled WGS sequence"/>
</dbReference>
<gene>
    <name evidence="7" type="primary">AAT28_4</name>
    <name evidence="7" type="ORF">FOZ60_005353</name>
</gene>
<feature type="transmembrane region" description="Helical" evidence="5">
    <location>
        <begin position="12"/>
        <end position="34"/>
    </location>
</feature>
<evidence type="ECO:0000259" key="6">
    <source>
        <dbReference type="Pfam" id="PF01490"/>
    </source>
</evidence>
<comment type="caution">
    <text evidence="7">The sequence shown here is derived from an EMBL/GenBank/DDBJ whole genome shotgun (WGS) entry which is preliminary data.</text>
</comment>
<dbReference type="InterPro" id="IPR013057">
    <property type="entry name" value="AA_transpt_TM"/>
</dbReference>
<feature type="transmembrane region" description="Helical" evidence="5">
    <location>
        <begin position="693"/>
        <end position="718"/>
    </location>
</feature>
<feature type="transmembrane region" description="Helical" evidence="5">
    <location>
        <begin position="656"/>
        <end position="681"/>
    </location>
</feature>
<evidence type="ECO:0000256" key="1">
    <source>
        <dbReference type="ARBA" id="ARBA00004141"/>
    </source>
</evidence>
<feature type="transmembrane region" description="Helical" evidence="5">
    <location>
        <begin position="182"/>
        <end position="205"/>
    </location>
</feature>
<dbReference type="AlphaFoldDB" id="A0A7J6NR91"/>
<dbReference type="GO" id="GO:0015179">
    <property type="term" value="F:L-amino acid transmembrane transporter activity"/>
    <property type="evidence" value="ECO:0007669"/>
    <property type="project" value="TreeGrafter"/>
</dbReference>
<organism evidence="7 8">
    <name type="scientific">Perkinsus olseni</name>
    <name type="common">Perkinsus atlanticus</name>
    <dbReference type="NCBI Taxonomy" id="32597"/>
    <lineage>
        <taxon>Eukaryota</taxon>
        <taxon>Sar</taxon>
        <taxon>Alveolata</taxon>
        <taxon>Perkinsozoa</taxon>
        <taxon>Perkinsea</taxon>
        <taxon>Perkinsida</taxon>
        <taxon>Perkinsidae</taxon>
        <taxon>Perkinsus</taxon>
    </lineage>
</organism>
<feature type="transmembrane region" description="Helical" evidence="5">
    <location>
        <begin position="435"/>
        <end position="458"/>
    </location>
</feature>